<dbReference type="Pfam" id="PF00258">
    <property type="entry name" value="Flavodoxin_1"/>
    <property type="match status" value="1"/>
</dbReference>
<evidence type="ECO:0000256" key="4">
    <source>
        <dbReference type="ARBA" id="ARBA00022982"/>
    </source>
</evidence>
<name>A0A4V1D958_9ALTE</name>
<dbReference type="PANTHER" id="PTHR19384:SF128">
    <property type="entry name" value="NADPH OXIDOREDUCTASE A"/>
    <property type="match status" value="1"/>
</dbReference>
<dbReference type="Proteomes" id="UP000298049">
    <property type="component" value="Chromosome"/>
</dbReference>
<dbReference type="InterPro" id="IPR001094">
    <property type="entry name" value="Flavdoxin-like"/>
</dbReference>
<keyword evidence="3" id="KW-0288">FMN</keyword>
<feature type="transmembrane region" description="Helical" evidence="5">
    <location>
        <begin position="31"/>
        <end position="47"/>
    </location>
</feature>
<evidence type="ECO:0000256" key="2">
    <source>
        <dbReference type="ARBA" id="ARBA00022630"/>
    </source>
</evidence>
<accession>A0A4V1D958</accession>
<protein>
    <recommendedName>
        <fullName evidence="6">Flavodoxin-like domain-containing protein</fullName>
    </recommendedName>
</protein>
<dbReference type="EMBL" id="CP031093">
    <property type="protein sequence ID" value="QCF27540.1"/>
    <property type="molecule type" value="Genomic_DNA"/>
</dbReference>
<proteinExistence type="predicted"/>
<keyword evidence="4" id="KW-0813">Transport</keyword>
<dbReference type="OrthoDB" id="9816402at2"/>
<dbReference type="PRINTS" id="PR00369">
    <property type="entry name" value="FLAVODOXIN"/>
</dbReference>
<evidence type="ECO:0000256" key="3">
    <source>
        <dbReference type="ARBA" id="ARBA00022643"/>
    </source>
</evidence>
<dbReference type="GO" id="GO:0050660">
    <property type="term" value="F:flavin adenine dinucleotide binding"/>
    <property type="evidence" value="ECO:0007669"/>
    <property type="project" value="TreeGrafter"/>
</dbReference>
<evidence type="ECO:0000313" key="8">
    <source>
        <dbReference type="Proteomes" id="UP000298049"/>
    </source>
</evidence>
<evidence type="ECO:0000256" key="1">
    <source>
        <dbReference type="ARBA" id="ARBA00001917"/>
    </source>
</evidence>
<dbReference type="PROSITE" id="PS50902">
    <property type="entry name" value="FLAVODOXIN_LIKE"/>
    <property type="match status" value="1"/>
</dbReference>
<evidence type="ECO:0000313" key="7">
    <source>
        <dbReference type="EMBL" id="QCF27540.1"/>
    </source>
</evidence>
<reference evidence="7 8" key="1">
    <citation type="submission" date="2018-07" db="EMBL/GenBank/DDBJ databases">
        <title>Marsedoiliclastica nanhaica gen. nov. sp. nov., a novel marine hydrocarbonoclastic bacterium isolated from an in-situ enriched hydrocarbon-degrading consortium in deep-sea sediment.</title>
        <authorList>
            <person name="Dong C."/>
            <person name="Ma T."/>
            <person name="Liu R."/>
            <person name="Shao Z."/>
        </authorList>
    </citation>
    <scope>NUCLEOTIDE SEQUENCE [LARGE SCALE GENOMIC DNA]</scope>
    <source>
        <strain evidence="8">soil36-7</strain>
    </source>
</reference>
<keyword evidence="2" id="KW-0285">Flavoprotein</keyword>
<dbReference type="InterPro" id="IPR029039">
    <property type="entry name" value="Flavoprotein-like_sf"/>
</dbReference>
<dbReference type="RefSeq" id="WP_136550252.1">
    <property type="nucleotide sequence ID" value="NZ_CP031093.1"/>
</dbReference>
<dbReference type="GO" id="GO:0016491">
    <property type="term" value="F:oxidoreductase activity"/>
    <property type="evidence" value="ECO:0007669"/>
    <property type="project" value="TreeGrafter"/>
</dbReference>
<dbReference type="SUPFAM" id="SSF52218">
    <property type="entry name" value="Flavoproteins"/>
    <property type="match status" value="1"/>
</dbReference>
<keyword evidence="8" id="KW-1185">Reference proteome</keyword>
<comment type="cofactor">
    <cofactor evidence="1">
        <name>FMN</name>
        <dbReference type="ChEBI" id="CHEBI:58210"/>
    </cofactor>
</comment>
<evidence type="ECO:0000256" key="5">
    <source>
        <dbReference type="SAM" id="Phobius"/>
    </source>
</evidence>
<feature type="domain" description="Flavodoxin-like" evidence="6">
    <location>
        <begin position="68"/>
        <end position="203"/>
    </location>
</feature>
<dbReference type="GO" id="GO:0010181">
    <property type="term" value="F:FMN binding"/>
    <property type="evidence" value="ECO:0007669"/>
    <property type="project" value="InterPro"/>
</dbReference>
<organism evidence="7 8">
    <name type="scientific">Hydrocarboniclastica marina</name>
    <dbReference type="NCBI Taxonomy" id="2259620"/>
    <lineage>
        <taxon>Bacteria</taxon>
        <taxon>Pseudomonadati</taxon>
        <taxon>Pseudomonadota</taxon>
        <taxon>Gammaproteobacteria</taxon>
        <taxon>Alteromonadales</taxon>
        <taxon>Alteromonadaceae</taxon>
        <taxon>Hydrocarboniclastica</taxon>
    </lineage>
</organism>
<keyword evidence="5" id="KW-0812">Transmembrane</keyword>
<evidence type="ECO:0000259" key="6">
    <source>
        <dbReference type="PROSITE" id="PS50902"/>
    </source>
</evidence>
<keyword evidence="5" id="KW-0472">Membrane</keyword>
<gene>
    <name evidence="7" type="ORF">soil367_17310</name>
</gene>
<dbReference type="KEGG" id="hmi:soil367_17310"/>
<keyword evidence="4" id="KW-0249">Electron transport</keyword>
<sequence length="208" mass="23042">MSLWLKLAIVGLIAGLVAVWQLGDVDPARRWLASLSLLLYAVILLRYSQRTKPAHNSTPEQNPDGCDYLIAFATETGTARALALKTQKWLKKSGIRTSRAELNRLRDFPAPRRALLLVVSTTGSGDPPKTGNQWLDAGDLPDDFSRCHYAVLALGDRTYPNFCGFGLEVAAWLRAFGATPLFDPVLVSQEDPQSVNYWFRQLKSKGLP</sequence>
<dbReference type="InterPro" id="IPR008254">
    <property type="entry name" value="Flavodoxin/NO_synth"/>
</dbReference>
<dbReference type="GO" id="GO:0005829">
    <property type="term" value="C:cytosol"/>
    <property type="evidence" value="ECO:0007669"/>
    <property type="project" value="TreeGrafter"/>
</dbReference>
<dbReference type="AlphaFoldDB" id="A0A4V1D958"/>
<keyword evidence="5" id="KW-1133">Transmembrane helix</keyword>
<dbReference type="Gene3D" id="3.40.50.360">
    <property type="match status" value="1"/>
</dbReference>
<dbReference type="PANTHER" id="PTHR19384">
    <property type="entry name" value="NITRIC OXIDE SYNTHASE-RELATED"/>
    <property type="match status" value="1"/>
</dbReference>